<reference evidence="3" key="2">
    <citation type="submission" date="2021-10" db="EMBL/GenBank/DDBJ databases">
        <title>Phylogenomics reveals ancestral predisposition of the termite-cultivated fungus Termitomyces towards a domesticated lifestyle.</title>
        <authorList>
            <person name="Auxier B."/>
            <person name="Grum-Grzhimaylo A."/>
            <person name="Cardenas M.E."/>
            <person name="Lodge J.D."/>
            <person name="Laessoe T."/>
            <person name="Pedersen O."/>
            <person name="Smith M.E."/>
            <person name="Kuyper T.W."/>
            <person name="Franco-Molano E.A."/>
            <person name="Baroni T.J."/>
            <person name="Aanen D.K."/>
        </authorList>
    </citation>
    <scope>NUCLEOTIDE SEQUENCE</scope>
    <source>
        <strain evidence="3">AP01</strain>
        <tissue evidence="3">Mycelium</tissue>
    </source>
</reference>
<feature type="region of interest" description="Disordered" evidence="1">
    <location>
        <begin position="195"/>
        <end position="236"/>
    </location>
</feature>
<name>A0A9P7G2W3_9AGAR</name>
<evidence type="ECO:0000259" key="2">
    <source>
        <dbReference type="Pfam" id="PF25534"/>
    </source>
</evidence>
<comment type="caution">
    <text evidence="3">The sequence shown here is derived from an EMBL/GenBank/DDBJ whole genome shotgun (WGS) entry which is preliminary data.</text>
</comment>
<dbReference type="AlphaFoldDB" id="A0A9P7G2W3"/>
<dbReference type="OrthoDB" id="3364132at2759"/>
<dbReference type="PANTHER" id="PTHR36223">
    <property type="entry name" value="BETA-LACTAMASE-TYPE TRANSPEPTIDASE FOLD DOMAIN CONTAINING PROTEIN"/>
    <property type="match status" value="1"/>
</dbReference>
<sequence>MKTLGLEAVIRVDGVDLTEYDVKTDAEAKSVTCWIASEAGKPLAPLLYAVGGYVSVDGISIGGTLRRTMHGNGFISQKDRVVSQTKARPLLFAPINLTDDDAYLNSQRNKGLGDITLRIDHVQETGKLGQWSEVNDVSAEDKVHERSKKAMAHRVKFGEEMARPNTLPASVRTCGTLAIFVFKYRSLDVLRADGIAPPAPAAPRAEKRKARELVGQGDESENGEPTDDSVDEDEAELKAQLRLIQEKLAKKSKKVKTEPTARSTLVHGEIIDLT</sequence>
<reference evidence="3" key="1">
    <citation type="submission" date="2020-07" db="EMBL/GenBank/DDBJ databases">
        <authorList>
            <person name="Nieuwenhuis M."/>
            <person name="Van De Peppel L.J.J."/>
        </authorList>
    </citation>
    <scope>NUCLEOTIDE SEQUENCE</scope>
    <source>
        <strain evidence="3">AP01</strain>
        <tissue evidence="3">Mycelium</tissue>
    </source>
</reference>
<keyword evidence="4" id="KW-1185">Reference proteome</keyword>
<evidence type="ECO:0000313" key="4">
    <source>
        <dbReference type="Proteomes" id="UP000775547"/>
    </source>
</evidence>
<dbReference type="Pfam" id="PF25534">
    <property type="entry name" value="DUF7918"/>
    <property type="match status" value="1"/>
</dbReference>
<dbReference type="Proteomes" id="UP000775547">
    <property type="component" value="Unassembled WGS sequence"/>
</dbReference>
<feature type="domain" description="DUF7918" evidence="2">
    <location>
        <begin position="73"/>
        <end position="197"/>
    </location>
</feature>
<protein>
    <recommendedName>
        <fullName evidence="2">DUF7918 domain-containing protein</fullName>
    </recommendedName>
</protein>
<dbReference type="PANTHER" id="PTHR36223:SF1">
    <property type="entry name" value="TRANSCRIPTION ELONGATION FACTOR EAF N-TERMINAL DOMAIN-CONTAINING PROTEIN"/>
    <property type="match status" value="1"/>
</dbReference>
<evidence type="ECO:0000313" key="3">
    <source>
        <dbReference type="EMBL" id="KAG5642894.1"/>
    </source>
</evidence>
<gene>
    <name evidence="3" type="ORF">DXG03_001901</name>
</gene>
<accession>A0A9P7G2W3</accession>
<feature type="compositionally biased region" description="Acidic residues" evidence="1">
    <location>
        <begin position="218"/>
        <end position="235"/>
    </location>
</feature>
<dbReference type="InterPro" id="IPR057678">
    <property type="entry name" value="DUF7918"/>
</dbReference>
<dbReference type="EMBL" id="JABCKV010000148">
    <property type="protein sequence ID" value="KAG5642894.1"/>
    <property type="molecule type" value="Genomic_DNA"/>
</dbReference>
<proteinExistence type="predicted"/>
<organism evidence="3 4">
    <name type="scientific">Asterophora parasitica</name>
    <dbReference type="NCBI Taxonomy" id="117018"/>
    <lineage>
        <taxon>Eukaryota</taxon>
        <taxon>Fungi</taxon>
        <taxon>Dikarya</taxon>
        <taxon>Basidiomycota</taxon>
        <taxon>Agaricomycotina</taxon>
        <taxon>Agaricomycetes</taxon>
        <taxon>Agaricomycetidae</taxon>
        <taxon>Agaricales</taxon>
        <taxon>Tricholomatineae</taxon>
        <taxon>Lyophyllaceae</taxon>
        <taxon>Asterophora</taxon>
    </lineage>
</organism>
<evidence type="ECO:0000256" key="1">
    <source>
        <dbReference type="SAM" id="MobiDB-lite"/>
    </source>
</evidence>